<keyword evidence="2" id="KW-1185">Reference proteome</keyword>
<name>A0ACD3BC82_9AGAR</name>
<reference evidence="1 2" key="1">
    <citation type="journal article" date="2019" name="Nat. Ecol. Evol.">
        <title>Megaphylogeny resolves global patterns of mushroom evolution.</title>
        <authorList>
            <person name="Varga T."/>
            <person name="Krizsan K."/>
            <person name="Foldi C."/>
            <person name="Dima B."/>
            <person name="Sanchez-Garcia M."/>
            <person name="Sanchez-Ramirez S."/>
            <person name="Szollosi G.J."/>
            <person name="Szarkandi J.G."/>
            <person name="Papp V."/>
            <person name="Albert L."/>
            <person name="Andreopoulos W."/>
            <person name="Angelini C."/>
            <person name="Antonin V."/>
            <person name="Barry K.W."/>
            <person name="Bougher N.L."/>
            <person name="Buchanan P."/>
            <person name="Buyck B."/>
            <person name="Bense V."/>
            <person name="Catcheside P."/>
            <person name="Chovatia M."/>
            <person name="Cooper J."/>
            <person name="Damon W."/>
            <person name="Desjardin D."/>
            <person name="Finy P."/>
            <person name="Geml J."/>
            <person name="Haridas S."/>
            <person name="Hughes K."/>
            <person name="Justo A."/>
            <person name="Karasinski D."/>
            <person name="Kautmanova I."/>
            <person name="Kiss B."/>
            <person name="Kocsube S."/>
            <person name="Kotiranta H."/>
            <person name="LaButti K.M."/>
            <person name="Lechner B.E."/>
            <person name="Liimatainen K."/>
            <person name="Lipzen A."/>
            <person name="Lukacs Z."/>
            <person name="Mihaltcheva S."/>
            <person name="Morgado L.N."/>
            <person name="Niskanen T."/>
            <person name="Noordeloos M.E."/>
            <person name="Ohm R.A."/>
            <person name="Ortiz-Santana B."/>
            <person name="Ovrebo C."/>
            <person name="Racz N."/>
            <person name="Riley R."/>
            <person name="Savchenko A."/>
            <person name="Shiryaev A."/>
            <person name="Soop K."/>
            <person name="Spirin V."/>
            <person name="Szebenyi C."/>
            <person name="Tomsovsky M."/>
            <person name="Tulloss R.E."/>
            <person name="Uehling J."/>
            <person name="Grigoriev I.V."/>
            <person name="Vagvolgyi C."/>
            <person name="Papp T."/>
            <person name="Martin F.M."/>
            <person name="Miettinen O."/>
            <person name="Hibbett D.S."/>
            <person name="Nagy L.G."/>
        </authorList>
    </citation>
    <scope>NUCLEOTIDE SEQUENCE [LARGE SCALE GENOMIC DNA]</scope>
    <source>
        <strain evidence="1 2">NL-1719</strain>
    </source>
</reference>
<evidence type="ECO:0000313" key="1">
    <source>
        <dbReference type="EMBL" id="TFK74617.1"/>
    </source>
</evidence>
<evidence type="ECO:0000313" key="2">
    <source>
        <dbReference type="Proteomes" id="UP000308600"/>
    </source>
</evidence>
<accession>A0ACD3BC82</accession>
<gene>
    <name evidence="1" type="ORF">BDN72DRAFT_833122</name>
</gene>
<proteinExistence type="predicted"/>
<dbReference type="EMBL" id="ML208267">
    <property type="protein sequence ID" value="TFK74617.1"/>
    <property type="molecule type" value="Genomic_DNA"/>
</dbReference>
<sequence>MLSYEPTTHFPVSSVPVEFDLCELMQSMRLATKAQPRGDKHTSVSPDPVQHFYDDAMSDVTSECSTSDTPHEVVESYGCGYLQAIRSQMDTYPTTGGDYLDAVFTHRELFLAHPEGHRSCARLYNDIAYAMEQRAWRADRDADTEAVAAFRHEAWMIASSLPSLSQPALQQSRPSFACTMPLM</sequence>
<dbReference type="Proteomes" id="UP000308600">
    <property type="component" value="Unassembled WGS sequence"/>
</dbReference>
<organism evidence="1 2">
    <name type="scientific">Pluteus cervinus</name>
    <dbReference type="NCBI Taxonomy" id="181527"/>
    <lineage>
        <taxon>Eukaryota</taxon>
        <taxon>Fungi</taxon>
        <taxon>Dikarya</taxon>
        <taxon>Basidiomycota</taxon>
        <taxon>Agaricomycotina</taxon>
        <taxon>Agaricomycetes</taxon>
        <taxon>Agaricomycetidae</taxon>
        <taxon>Agaricales</taxon>
        <taxon>Pluteineae</taxon>
        <taxon>Pluteaceae</taxon>
        <taxon>Pluteus</taxon>
    </lineage>
</organism>
<protein>
    <submittedName>
        <fullName evidence="1">Uncharacterized protein</fullName>
    </submittedName>
</protein>